<dbReference type="Proteomes" id="UP000030635">
    <property type="component" value="Chromosome"/>
</dbReference>
<feature type="transmembrane region" description="Helical" evidence="7">
    <location>
        <begin position="27"/>
        <end position="49"/>
    </location>
</feature>
<gene>
    <name evidence="9" type="ORF">U729_1181</name>
</gene>
<feature type="transmembrane region" description="Helical" evidence="7">
    <location>
        <begin position="188"/>
        <end position="206"/>
    </location>
</feature>
<sequence length="222" mass="24366">MSFINQFIDIVLHLDKYLGVLISNYGLATYLILFLIIFLETGLVVTPILPGDSLIFAAAAFAATGALNIGILLVVLAVAAILGDTSNYEIGRHIGQKLINRENSRFIKKEYIEKTNAYYDKYGGKTIVIARFIPIVRTFAPFVAGIGKMNYKHFITFNAIGGALWVCIVAALGFFFGNIPFVAKNFSLVIIAIIFISVLPGVISILKAKLSNNKNVQLEENE</sequence>
<evidence type="ECO:0000256" key="4">
    <source>
        <dbReference type="ARBA" id="ARBA00022692"/>
    </source>
</evidence>
<keyword evidence="4 7" id="KW-0812">Transmembrane</keyword>
<dbReference type="InterPro" id="IPR058127">
    <property type="entry name" value="DedA"/>
</dbReference>
<accession>A0A0A7FUF6</accession>
<dbReference type="PANTHER" id="PTHR30353">
    <property type="entry name" value="INNER MEMBRANE PROTEIN DEDA-RELATED"/>
    <property type="match status" value="1"/>
</dbReference>
<dbReference type="InterPro" id="IPR032816">
    <property type="entry name" value="VTT_dom"/>
</dbReference>
<proteinExistence type="inferred from homology"/>
<evidence type="ECO:0000256" key="5">
    <source>
        <dbReference type="ARBA" id="ARBA00022989"/>
    </source>
</evidence>
<dbReference type="Pfam" id="PF09335">
    <property type="entry name" value="VTT_dom"/>
    <property type="match status" value="1"/>
</dbReference>
<comment type="similarity">
    <text evidence="2 7">Belongs to the DedA family.</text>
</comment>
<dbReference type="EMBL" id="CP006905">
    <property type="protein sequence ID" value="AIY82471.1"/>
    <property type="molecule type" value="Genomic_DNA"/>
</dbReference>
<name>A0A0A7FUF6_9CLOT</name>
<evidence type="ECO:0000259" key="8">
    <source>
        <dbReference type="Pfam" id="PF09335"/>
    </source>
</evidence>
<reference evidence="9 10" key="1">
    <citation type="journal article" date="2015" name="Infect. Genet. Evol.">
        <title>Genomic sequences of six botulinum neurotoxin-producing strains representing three clostridial species illustrate the mobility and diversity of botulinum neurotoxin genes.</title>
        <authorList>
            <person name="Smith T.J."/>
            <person name="Hill K.K."/>
            <person name="Xie G."/>
            <person name="Foley B.T."/>
            <person name="Williamson C.H."/>
            <person name="Foster J.T."/>
            <person name="Johnson S.L."/>
            <person name="Chertkov O."/>
            <person name="Teshima H."/>
            <person name="Gibbons H.S."/>
            <person name="Johnsky L.A."/>
            <person name="Karavis M.A."/>
            <person name="Smith L.A."/>
        </authorList>
    </citation>
    <scope>NUCLEOTIDE SEQUENCE [LARGE SCALE GENOMIC DNA]</scope>
    <source>
        <strain evidence="9">Sullivan</strain>
    </source>
</reference>
<dbReference type="KEGG" id="cbv:U729_1181"/>
<comment type="subcellular location">
    <subcellularLocation>
        <location evidence="1 7">Cell membrane</location>
        <topology evidence="1 7">Multi-pass membrane protein</topology>
    </subcellularLocation>
</comment>
<protein>
    <recommendedName>
        <fullName evidence="8">VTT domain-containing protein</fullName>
    </recommendedName>
</protein>
<evidence type="ECO:0000256" key="6">
    <source>
        <dbReference type="ARBA" id="ARBA00023136"/>
    </source>
</evidence>
<evidence type="ECO:0000256" key="2">
    <source>
        <dbReference type="ARBA" id="ARBA00010792"/>
    </source>
</evidence>
<keyword evidence="5 7" id="KW-1133">Transmembrane helix</keyword>
<keyword evidence="6 7" id="KW-0472">Membrane</keyword>
<feature type="transmembrane region" description="Helical" evidence="7">
    <location>
        <begin position="55"/>
        <end position="82"/>
    </location>
</feature>
<dbReference type="OrthoDB" id="9813426at2"/>
<evidence type="ECO:0000256" key="1">
    <source>
        <dbReference type="ARBA" id="ARBA00004651"/>
    </source>
</evidence>
<feature type="transmembrane region" description="Helical" evidence="7">
    <location>
        <begin position="154"/>
        <end position="176"/>
    </location>
</feature>
<evidence type="ECO:0000256" key="3">
    <source>
        <dbReference type="ARBA" id="ARBA00022475"/>
    </source>
</evidence>
<evidence type="ECO:0000313" key="9">
    <source>
        <dbReference type="EMBL" id="AIY82471.1"/>
    </source>
</evidence>
<dbReference type="NCBIfam" id="NF008102">
    <property type="entry name" value="PRK10847.1"/>
    <property type="match status" value="1"/>
</dbReference>
<feature type="domain" description="VTT" evidence="8">
    <location>
        <begin position="50"/>
        <end position="173"/>
    </location>
</feature>
<evidence type="ECO:0000256" key="7">
    <source>
        <dbReference type="RuleBase" id="RU367016"/>
    </source>
</evidence>
<keyword evidence="3 7" id="KW-1003">Cell membrane</keyword>
<dbReference type="HOGENOM" id="CLU_044208_6_1_9"/>
<dbReference type="PANTHER" id="PTHR30353:SF0">
    <property type="entry name" value="TRANSMEMBRANE PROTEIN"/>
    <property type="match status" value="1"/>
</dbReference>
<dbReference type="RefSeq" id="WP_039312458.1">
    <property type="nucleotide sequence ID" value="NZ_CP006905.1"/>
</dbReference>
<keyword evidence="10" id="KW-1185">Reference proteome</keyword>
<dbReference type="eggNOG" id="COG0586">
    <property type="taxonomic scope" value="Bacteria"/>
</dbReference>
<dbReference type="STRING" id="1561.NPD11_1821"/>
<evidence type="ECO:0000313" key="10">
    <source>
        <dbReference type="Proteomes" id="UP000030635"/>
    </source>
</evidence>
<dbReference type="GO" id="GO:0005886">
    <property type="term" value="C:plasma membrane"/>
    <property type="evidence" value="ECO:0007669"/>
    <property type="project" value="UniProtKB-SubCell"/>
</dbReference>
<dbReference type="AlphaFoldDB" id="A0A0A7FUF6"/>
<dbReference type="InterPro" id="IPR032818">
    <property type="entry name" value="DedA-like"/>
</dbReference>
<organism evidence="9 10">
    <name type="scientific">Clostridium baratii str. Sullivan</name>
    <dbReference type="NCBI Taxonomy" id="1415775"/>
    <lineage>
        <taxon>Bacteria</taxon>
        <taxon>Bacillati</taxon>
        <taxon>Bacillota</taxon>
        <taxon>Clostridia</taxon>
        <taxon>Eubacteriales</taxon>
        <taxon>Clostridiaceae</taxon>
        <taxon>Clostridium</taxon>
    </lineage>
</organism>